<keyword evidence="1" id="KW-0812">Transmembrane</keyword>
<evidence type="ECO:0008006" key="4">
    <source>
        <dbReference type="Google" id="ProtNLM"/>
    </source>
</evidence>
<keyword evidence="1" id="KW-1133">Transmembrane helix</keyword>
<feature type="transmembrane region" description="Helical" evidence="1">
    <location>
        <begin position="20"/>
        <end position="43"/>
    </location>
</feature>
<dbReference type="EMBL" id="OW150024">
    <property type="protein sequence ID" value="CAH2031552.1"/>
    <property type="molecule type" value="Genomic_DNA"/>
</dbReference>
<organism evidence="2 3">
    <name type="scientific">Trichlorobacter ammonificans</name>
    <dbReference type="NCBI Taxonomy" id="2916410"/>
    <lineage>
        <taxon>Bacteria</taxon>
        <taxon>Pseudomonadati</taxon>
        <taxon>Thermodesulfobacteriota</taxon>
        <taxon>Desulfuromonadia</taxon>
        <taxon>Geobacterales</taxon>
        <taxon>Geobacteraceae</taxon>
        <taxon>Trichlorobacter</taxon>
    </lineage>
</organism>
<protein>
    <recommendedName>
        <fullName evidence="4">General secretion pathway protein M</fullName>
    </recommendedName>
</protein>
<evidence type="ECO:0000256" key="1">
    <source>
        <dbReference type="SAM" id="Phobius"/>
    </source>
</evidence>
<name>A0ABM9D8K8_9BACT</name>
<dbReference type="Proteomes" id="UP001295463">
    <property type="component" value="Chromosome"/>
</dbReference>
<sequence>MNLVTVLKERYEALDHAGRRTAAIACCLALALLTAYALLFGHLARLEARKTSREQTLAELLVLQQRHKEASAGALRLTNRLAAVTPEDTPVLLIEQSGIVTKGGVQSKPLPRREQSGVLEEGAEITIAGLSANELINLLHRLEQHQKPVAVRRFVAKTRFNEPARLDAVITLSLLRPAPAGERK</sequence>
<evidence type="ECO:0000313" key="3">
    <source>
        <dbReference type="Proteomes" id="UP001295463"/>
    </source>
</evidence>
<keyword evidence="1" id="KW-0472">Membrane</keyword>
<keyword evidence="3" id="KW-1185">Reference proteome</keyword>
<reference evidence="2 3" key="1">
    <citation type="submission" date="2022-03" db="EMBL/GenBank/DDBJ databases">
        <authorList>
            <person name="Koch H."/>
        </authorList>
    </citation>
    <scope>NUCLEOTIDE SEQUENCE [LARGE SCALE GENOMIC DNA]</scope>
    <source>
        <strain evidence="2 3">G1</strain>
    </source>
</reference>
<dbReference type="RefSeq" id="WP_305732369.1">
    <property type="nucleotide sequence ID" value="NZ_OW150024.1"/>
</dbReference>
<proteinExistence type="predicted"/>
<accession>A0ABM9D8K8</accession>
<gene>
    <name evidence="2" type="ORF">GEAMG1_1720</name>
</gene>
<evidence type="ECO:0000313" key="2">
    <source>
        <dbReference type="EMBL" id="CAH2031552.1"/>
    </source>
</evidence>